<dbReference type="AlphaFoldDB" id="A0A0F9QS55"/>
<reference evidence="1" key="1">
    <citation type="journal article" date="2015" name="Nature">
        <title>Complex archaea that bridge the gap between prokaryotes and eukaryotes.</title>
        <authorList>
            <person name="Spang A."/>
            <person name="Saw J.H."/>
            <person name="Jorgensen S.L."/>
            <person name="Zaremba-Niedzwiedzka K."/>
            <person name="Martijn J."/>
            <person name="Lind A.E."/>
            <person name="van Eijk R."/>
            <person name="Schleper C."/>
            <person name="Guy L."/>
            <person name="Ettema T.J."/>
        </authorList>
    </citation>
    <scope>NUCLEOTIDE SEQUENCE</scope>
</reference>
<sequence length="130" mass="14652">MVVNMLKAISRILLIPKSTNQAEMAIKMDCARVMLEEIVSGMEEPTTTTGDPTTTVTIHPPEVLPLTPQVEKKEPKYMIRTKNITRNGIVVRVLEEIKGLDKEALLEIDGKRMPHHQAIGQEFKRARILP</sequence>
<name>A0A0F9QS55_9ZZZZ</name>
<proteinExistence type="predicted"/>
<accession>A0A0F9QS55</accession>
<comment type="caution">
    <text evidence="1">The sequence shown here is derived from an EMBL/GenBank/DDBJ whole genome shotgun (WGS) entry which is preliminary data.</text>
</comment>
<protein>
    <submittedName>
        <fullName evidence="1">Uncharacterized protein</fullName>
    </submittedName>
</protein>
<evidence type="ECO:0000313" key="1">
    <source>
        <dbReference type="EMBL" id="KKN15946.1"/>
    </source>
</evidence>
<gene>
    <name evidence="1" type="ORF">LCGC14_0980790</name>
</gene>
<dbReference type="EMBL" id="LAZR01003663">
    <property type="protein sequence ID" value="KKN15946.1"/>
    <property type="molecule type" value="Genomic_DNA"/>
</dbReference>
<organism evidence="1">
    <name type="scientific">marine sediment metagenome</name>
    <dbReference type="NCBI Taxonomy" id="412755"/>
    <lineage>
        <taxon>unclassified sequences</taxon>
        <taxon>metagenomes</taxon>
        <taxon>ecological metagenomes</taxon>
    </lineage>
</organism>